<keyword evidence="1" id="KW-0732">Signal</keyword>
<dbReference type="RefSeq" id="WP_275635151.1">
    <property type="nucleotide sequence ID" value="NZ_JARGYD010000020.1"/>
</dbReference>
<feature type="chain" id="PRO_5045691209" description="Fibronectin type-III domain-containing protein" evidence="1">
    <location>
        <begin position="25"/>
        <end position="844"/>
    </location>
</feature>
<dbReference type="Gene3D" id="2.60.40.10">
    <property type="entry name" value="Immunoglobulins"/>
    <property type="match status" value="1"/>
</dbReference>
<proteinExistence type="predicted"/>
<dbReference type="EMBL" id="JBHRTB010000010">
    <property type="protein sequence ID" value="MFC3145295.1"/>
    <property type="molecule type" value="Genomic_DNA"/>
</dbReference>
<name>A0ABV7GZ91_9RHOB</name>
<evidence type="ECO:0000313" key="2">
    <source>
        <dbReference type="EMBL" id="MFC3145295.1"/>
    </source>
</evidence>
<comment type="caution">
    <text evidence="2">The sequence shown here is derived from an EMBL/GenBank/DDBJ whole genome shotgun (WGS) entry which is preliminary data.</text>
</comment>
<evidence type="ECO:0000313" key="3">
    <source>
        <dbReference type="Proteomes" id="UP001595632"/>
    </source>
</evidence>
<dbReference type="Proteomes" id="UP001595632">
    <property type="component" value="Unassembled WGS sequence"/>
</dbReference>
<protein>
    <recommendedName>
        <fullName evidence="4">Fibronectin type-III domain-containing protein</fullName>
    </recommendedName>
</protein>
<feature type="signal peptide" evidence="1">
    <location>
        <begin position="1"/>
        <end position="24"/>
    </location>
</feature>
<sequence>MRSRLLLTTAIVAPMAALPKPAEAAPIVGFLPAIGIGTQALVGTGATLLTTLTASAALTGIGSFLLSPFGKLIIGFGLSALSNALFKPNIPSPSDRMVNYSQPIAYFDRLYGRARKGGPLAMTVFRGKRRHYGVLIAAHSTQGVVDWWLDKFVVATDASGNVQTDPILQGGKSYGNVRGHTGQAGQLVDSIWLSEVTEITSAHDFEGLSYAAAWAQKPGQEKYNEILPNGTEWQIAPVWDGNDQIRDPRDDSVGFSRNWALCVAHELETYWGLSLDDDMLAAEADACDVEVTDRDGVTGAKWELNGSIGDDMPMKDILAQMIAAADAFMWEKPDGTVGIHAGRWTEPTVTLGPEDFFSQQIAAGKVEPGVANEFIATYVEPEREWRESPSGVYVEDDTLRRIRREPALYMVTWHNQAARVLKRMAKIEHAEYRLAGTIGLKGYELIEQAGCGPRFARYVDPAAGYDFFIELASLKRRMDGVSFDIEAYSVVPSDFDFNAVSEEPQPPELTQLDDEEEVDELDDLQGANYGSGNLTPAIEWTWPEQDEIYSIKLRMRQVTAPVSEWQVVTLDPGTTSYIAAGLIEGETYEAQIKNYTVSSAGGAGGPDYQPEPPVQVVAAVVPPALTIDTVAAEPGRVRFTGRTPAWVLMGGVRIYRGAVGAAFEDADIVTAGTITVGSDTDFDVVAGDVTATDLLSNGDFADGSAWTAGTDWSIASGAASHVGGSAGNLVQGISVSEGDVCRVTFTLQNRTAGDVTPALQGSATNSGTGRSADGTYAETIVAPAAATAFRLDASAAFVGNVDDVSVVVDTVDCLYLGEADFWIVPVSDTGGAGAPQGPYTLQVR</sequence>
<keyword evidence="3" id="KW-1185">Reference proteome</keyword>
<reference evidence="3" key="1">
    <citation type="journal article" date="2019" name="Int. J. Syst. Evol. Microbiol.">
        <title>The Global Catalogue of Microorganisms (GCM) 10K type strain sequencing project: providing services to taxonomists for standard genome sequencing and annotation.</title>
        <authorList>
            <consortium name="The Broad Institute Genomics Platform"/>
            <consortium name="The Broad Institute Genome Sequencing Center for Infectious Disease"/>
            <person name="Wu L."/>
            <person name="Ma J."/>
        </authorList>
    </citation>
    <scope>NUCLEOTIDE SEQUENCE [LARGE SCALE GENOMIC DNA]</scope>
    <source>
        <strain evidence="3">KCTC 52366</strain>
    </source>
</reference>
<gene>
    <name evidence="2" type="ORF">ACFOGP_21425</name>
</gene>
<accession>A0ABV7GZ91</accession>
<evidence type="ECO:0008006" key="4">
    <source>
        <dbReference type="Google" id="ProtNLM"/>
    </source>
</evidence>
<evidence type="ECO:0000256" key="1">
    <source>
        <dbReference type="SAM" id="SignalP"/>
    </source>
</evidence>
<dbReference type="InterPro" id="IPR013783">
    <property type="entry name" value="Ig-like_fold"/>
</dbReference>
<organism evidence="2 3">
    <name type="scientific">Psychromarinibacter halotolerans</name>
    <dbReference type="NCBI Taxonomy" id="1775175"/>
    <lineage>
        <taxon>Bacteria</taxon>
        <taxon>Pseudomonadati</taxon>
        <taxon>Pseudomonadota</taxon>
        <taxon>Alphaproteobacteria</taxon>
        <taxon>Rhodobacterales</taxon>
        <taxon>Paracoccaceae</taxon>
        <taxon>Psychromarinibacter</taxon>
    </lineage>
</organism>